<organism evidence="2 3">
    <name type="scientific">Spirosoma pollinicola</name>
    <dbReference type="NCBI Taxonomy" id="2057025"/>
    <lineage>
        <taxon>Bacteria</taxon>
        <taxon>Pseudomonadati</taxon>
        <taxon>Bacteroidota</taxon>
        <taxon>Cytophagia</taxon>
        <taxon>Cytophagales</taxon>
        <taxon>Cytophagaceae</taxon>
        <taxon>Spirosoma</taxon>
    </lineage>
</organism>
<proteinExistence type="predicted"/>
<keyword evidence="1" id="KW-0732">Signal</keyword>
<dbReference type="SUPFAM" id="SSF52266">
    <property type="entry name" value="SGNH hydrolase"/>
    <property type="match status" value="1"/>
</dbReference>
<dbReference type="Proteomes" id="UP000232883">
    <property type="component" value="Chromosome"/>
</dbReference>
<dbReference type="KEGG" id="spir:CWM47_10810"/>
<reference evidence="2 3" key="1">
    <citation type="submission" date="2017-11" db="EMBL/GenBank/DDBJ databases">
        <title>Taxonomic description and genome sequences of Spirosoma HA7 sp. nov., isolated from pollen microhabitat of Corylus avellana.</title>
        <authorList>
            <person name="Ambika Manirajan B."/>
            <person name="Suarez C."/>
            <person name="Ratering S."/>
            <person name="Geissler-Plaum R."/>
            <person name="Cardinale M."/>
            <person name="Sylvia S."/>
        </authorList>
    </citation>
    <scope>NUCLEOTIDE SEQUENCE [LARGE SCALE GENOMIC DNA]</scope>
    <source>
        <strain evidence="2 3">HA7</strain>
    </source>
</reference>
<gene>
    <name evidence="2" type="ORF">CWM47_10810</name>
</gene>
<dbReference type="CDD" id="cd00229">
    <property type="entry name" value="SGNH_hydrolase"/>
    <property type="match status" value="1"/>
</dbReference>
<feature type="signal peptide" evidence="1">
    <location>
        <begin position="1"/>
        <end position="21"/>
    </location>
</feature>
<evidence type="ECO:0000313" key="2">
    <source>
        <dbReference type="EMBL" id="AUD07257.1"/>
    </source>
</evidence>
<dbReference type="Gene3D" id="3.40.50.1110">
    <property type="entry name" value="SGNH hydrolase"/>
    <property type="match status" value="1"/>
</dbReference>
<name>A0A2K8ZBK2_9BACT</name>
<keyword evidence="3" id="KW-1185">Reference proteome</keyword>
<accession>A0A2K8ZBK2</accession>
<dbReference type="OrthoDB" id="1091634at2"/>
<evidence type="ECO:0000313" key="3">
    <source>
        <dbReference type="Proteomes" id="UP000232883"/>
    </source>
</evidence>
<dbReference type="EMBL" id="CP025096">
    <property type="protein sequence ID" value="AUD07257.1"/>
    <property type="molecule type" value="Genomic_DNA"/>
</dbReference>
<dbReference type="AlphaFoldDB" id="A0A2K8ZBK2"/>
<protein>
    <recommendedName>
        <fullName evidence="4">SGNH hydrolase-type esterase domain-containing protein</fullName>
    </recommendedName>
</protein>
<dbReference type="InterPro" id="IPR036514">
    <property type="entry name" value="SGNH_hydro_sf"/>
</dbReference>
<evidence type="ECO:0000256" key="1">
    <source>
        <dbReference type="SAM" id="SignalP"/>
    </source>
</evidence>
<feature type="chain" id="PRO_5014972642" description="SGNH hydrolase-type esterase domain-containing protein" evidence="1">
    <location>
        <begin position="22"/>
        <end position="340"/>
    </location>
</feature>
<sequence length="340" mass="36978">MYSCVLAVVLIVLSCATDYPALVGPKAAIITTPASSTVCPCATLPVSSTSSPVSVTVSQPVAFDTLKVPPPHFLPDGGTFYMNTQVRLTADTLPAGAVIEYSVDNGDNWVTGQQFTVTSGGPILTRIRAGNKLSINRSALFALYFQRMLIIGNSIMNHGPAPELGWLNNNGMAASAPEKDFVHLLTGRLKALNPSMTVTLQSGGDFERQFGTETYSLDEFKETLQQLKPDLILVRIGENIDQQQVAKRDFEKQFRQLVDYLANNGQPVRLVFTTSVWDRPQSDAIVRKVAIEKGHALVDLKCMVGQGQYFASQYANSGVAAHPNDTGMQRIADLIWAKIQ</sequence>
<evidence type="ECO:0008006" key="4">
    <source>
        <dbReference type="Google" id="ProtNLM"/>
    </source>
</evidence>
<dbReference type="GO" id="GO:0016788">
    <property type="term" value="F:hydrolase activity, acting on ester bonds"/>
    <property type="evidence" value="ECO:0007669"/>
    <property type="project" value="UniProtKB-ARBA"/>
</dbReference>